<reference evidence="1 2" key="1">
    <citation type="submission" date="2018-08" db="EMBL/GenBank/DDBJ databases">
        <title>A genome reference for cultivated species of the human gut microbiota.</title>
        <authorList>
            <person name="Zou Y."/>
            <person name="Xue W."/>
            <person name="Luo G."/>
        </authorList>
    </citation>
    <scope>NUCLEOTIDE SEQUENCE [LARGE SCALE GENOMIC DNA]</scope>
    <source>
        <strain evidence="1 2">AF16-14</strain>
    </source>
</reference>
<evidence type="ECO:0000313" key="1">
    <source>
        <dbReference type="EMBL" id="RGU53998.1"/>
    </source>
</evidence>
<gene>
    <name evidence="1" type="ORF">DWW57_17795</name>
</gene>
<dbReference type="AlphaFoldDB" id="A0A412TJP4"/>
<name>A0A412TJP4_9BACT</name>
<dbReference type="EMBL" id="QRYC01000040">
    <property type="protein sequence ID" value="RGU53998.1"/>
    <property type="molecule type" value="Genomic_DNA"/>
</dbReference>
<evidence type="ECO:0000313" key="2">
    <source>
        <dbReference type="Proteomes" id="UP000284243"/>
    </source>
</evidence>
<dbReference type="Proteomes" id="UP000284243">
    <property type="component" value="Unassembled WGS sequence"/>
</dbReference>
<protein>
    <submittedName>
        <fullName evidence="1">Uncharacterized protein</fullName>
    </submittedName>
</protein>
<proteinExistence type="predicted"/>
<dbReference type="RefSeq" id="WP_022161421.1">
    <property type="nucleotide sequence ID" value="NZ_JADNGC010000031.1"/>
</dbReference>
<comment type="caution">
    <text evidence="1">The sequence shown here is derived from an EMBL/GenBank/DDBJ whole genome shotgun (WGS) entry which is preliminary data.</text>
</comment>
<accession>A0A412TJP4</accession>
<sequence>MLYENIVDLYFSSIKSEVMNMNACSVKQKILKDSDTLELHKKIIVCFPGEIQDSSEKRLAII</sequence>
<organism evidence="1 2">
    <name type="scientific">Odoribacter splanchnicus</name>
    <dbReference type="NCBI Taxonomy" id="28118"/>
    <lineage>
        <taxon>Bacteria</taxon>
        <taxon>Pseudomonadati</taxon>
        <taxon>Bacteroidota</taxon>
        <taxon>Bacteroidia</taxon>
        <taxon>Bacteroidales</taxon>
        <taxon>Odoribacteraceae</taxon>
        <taxon>Odoribacter</taxon>
    </lineage>
</organism>